<comment type="subcellular location">
    <subcellularLocation>
        <location evidence="1 8">Cell membrane</location>
        <topology evidence="1 8">Multi-pass membrane protein</topology>
    </subcellularLocation>
</comment>
<name>A0A7C5KBB3_9BACT</name>
<dbReference type="CDD" id="cd06261">
    <property type="entry name" value="TM_PBP2"/>
    <property type="match status" value="1"/>
</dbReference>
<dbReference type="AlphaFoldDB" id="A0A7C5KBB3"/>
<feature type="transmembrane region" description="Helical" evidence="8">
    <location>
        <begin position="109"/>
        <end position="127"/>
    </location>
</feature>
<organism evidence="10">
    <name type="scientific">Thermodesulfobium narugense</name>
    <dbReference type="NCBI Taxonomy" id="184064"/>
    <lineage>
        <taxon>Bacteria</taxon>
        <taxon>Pseudomonadati</taxon>
        <taxon>Thermodesulfobiota</taxon>
        <taxon>Thermodesulfobiia</taxon>
        <taxon>Thermodesulfobiales</taxon>
        <taxon>Thermodesulfobiaceae</taxon>
        <taxon>Thermodesulfobium</taxon>
    </lineage>
</organism>
<dbReference type="SUPFAM" id="SSF161098">
    <property type="entry name" value="MetI-like"/>
    <property type="match status" value="1"/>
</dbReference>
<evidence type="ECO:0000256" key="4">
    <source>
        <dbReference type="ARBA" id="ARBA00022475"/>
    </source>
</evidence>
<evidence type="ECO:0000256" key="2">
    <source>
        <dbReference type="ARBA" id="ARBA00007069"/>
    </source>
</evidence>
<comment type="caution">
    <text evidence="10">The sequence shown here is derived from an EMBL/GenBank/DDBJ whole genome shotgun (WGS) entry which is preliminary data.</text>
</comment>
<keyword evidence="5 8" id="KW-0812">Transmembrane</keyword>
<evidence type="ECO:0000313" key="10">
    <source>
        <dbReference type="EMBL" id="HHI65656.1"/>
    </source>
</evidence>
<keyword evidence="3 8" id="KW-0813">Transport</keyword>
<evidence type="ECO:0000259" key="9">
    <source>
        <dbReference type="PROSITE" id="PS50928"/>
    </source>
</evidence>
<feature type="transmembrane region" description="Helical" evidence="8">
    <location>
        <begin position="12"/>
        <end position="34"/>
    </location>
</feature>
<keyword evidence="4" id="KW-1003">Cell membrane</keyword>
<dbReference type="Pfam" id="PF00528">
    <property type="entry name" value="BPD_transp_1"/>
    <property type="match status" value="1"/>
</dbReference>
<proteinExistence type="inferred from homology"/>
<dbReference type="InterPro" id="IPR000515">
    <property type="entry name" value="MetI-like"/>
</dbReference>
<dbReference type="GO" id="GO:0055085">
    <property type="term" value="P:transmembrane transport"/>
    <property type="evidence" value="ECO:0007669"/>
    <property type="project" value="InterPro"/>
</dbReference>
<dbReference type="Gene3D" id="1.10.3720.10">
    <property type="entry name" value="MetI-like"/>
    <property type="match status" value="1"/>
</dbReference>
<dbReference type="PANTHER" id="PTHR42929:SF1">
    <property type="entry name" value="INNER MEMBRANE ABC TRANSPORTER PERMEASE PROTEIN YDCU-RELATED"/>
    <property type="match status" value="1"/>
</dbReference>
<dbReference type="EMBL" id="DRUY01000126">
    <property type="protein sequence ID" value="HHI65656.1"/>
    <property type="molecule type" value="Genomic_DNA"/>
</dbReference>
<reference evidence="10" key="1">
    <citation type="journal article" date="2020" name="mSystems">
        <title>Genome- and Community-Level Interaction Insights into Carbon Utilization and Element Cycling Functions of Hydrothermarchaeota in Hydrothermal Sediment.</title>
        <authorList>
            <person name="Zhou Z."/>
            <person name="Liu Y."/>
            <person name="Xu W."/>
            <person name="Pan J."/>
            <person name="Luo Z.H."/>
            <person name="Li M."/>
        </authorList>
    </citation>
    <scope>NUCLEOTIDE SEQUENCE [LARGE SCALE GENOMIC DNA]</scope>
    <source>
        <strain evidence="10">SpSt-1019</strain>
    </source>
</reference>
<dbReference type="PANTHER" id="PTHR42929">
    <property type="entry name" value="INNER MEMBRANE ABC TRANSPORTER PERMEASE PROTEIN YDCU-RELATED-RELATED"/>
    <property type="match status" value="1"/>
</dbReference>
<dbReference type="InterPro" id="IPR035906">
    <property type="entry name" value="MetI-like_sf"/>
</dbReference>
<evidence type="ECO:0000256" key="5">
    <source>
        <dbReference type="ARBA" id="ARBA00022692"/>
    </source>
</evidence>
<protein>
    <submittedName>
        <fullName evidence="10">ABC transporter permease</fullName>
    </submittedName>
</protein>
<dbReference type="PROSITE" id="PS50928">
    <property type="entry name" value="ABC_TM1"/>
    <property type="match status" value="1"/>
</dbReference>
<feature type="transmembrane region" description="Helical" evidence="8">
    <location>
        <begin position="213"/>
        <end position="235"/>
    </location>
</feature>
<feature type="transmembrane region" description="Helical" evidence="8">
    <location>
        <begin position="156"/>
        <end position="176"/>
    </location>
</feature>
<keyword evidence="7 8" id="KW-0472">Membrane</keyword>
<evidence type="ECO:0000256" key="7">
    <source>
        <dbReference type="ARBA" id="ARBA00023136"/>
    </source>
</evidence>
<feature type="domain" description="ABC transmembrane type-1" evidence="9">
    <location>
        <begin position="69"/>
        <end position="277"/>
    </location>
</feature>
<gene>
    <name evidence="10" type="ORF">ENL70_03810</name>
</gene>
<keyword evidence="6 8" id="KW-1133">Transmembrane helix</keyword>
<accession>A0A7C5KBB3</accession>
<feature type="transmembrane region" description="Helical" evidence="8">
    <location>
        <begin position="73"/>
        <end position="97"/>
    </location>
</feature>
<comment type="similarity">
    <text evidence="2">Belongs to the binding-protein-dependent transport system permease family. CysTW subfamily.</text>
</comment>
<evidence type="ECO:0000256" key="6">
    <source>
        <dbReference type="ARBA" id="ARBA00022989"/>
    </source>
</evidence>
<sequence>MKPKVKFSVALLYLLPVVIFYSFIFVLPLILVFLQSFDLYSLGAMKPPQFTLKYYLEFFDLKGPYLESLWFSFWNSALATIIISVISFFLAIFFYFINFKGKSFISATYKIPLFIPYLISAFAWWNLLSPGGYVQRLLSVTGIVNPNTLLVNDPNGIGIIVANVWMNFPYMVLLLVGTLKMIDPTLIEASRTLGSTFWKSVFKIVLPLSMPGFLAGSILSFIGMFGAFSVAFILGASWPQYMSISIYNDVTQFSLYGIASVQSVVYMISAILITYFYTKIISKIQGERK</sequence>
<evidence type="ECO:0000256" key="1">
    <source>
        <dbReference type="ARBA" id="ARBA00004651"/>
    </source>
</evidence>
<evidence type="ECO:0000256" key="8">
    <source>
        <dbReference type="RuleBase" id="RU363032"/>
    </source>
</evidence>
<dbReference type="GO" id="GO:0005886">
    <property type="term" value="C:plasma membrane"/>
    <property type="evidence" value="ECO:0007669"/>
    <property type="project" value="UniProtKB-SubCell"/>
</dbReference>
<evidence type="ECO:0000256" key="3">
    <source>
        <dbReference type="ARBA" id="ARBA00022448"/>
    </source>
</evidence>
<feature type="transmembrane region" description="Helical" evidence="8">
    <location>
        <begin position="255"/>
        <end position="278"/>
    </location>
</feature>